<organism evidence="2 3">
    <name type="scientific">Roseovarius atlanticus</name>
    <dbReference type="NCBI Taxonomy" id="1641875"/>
    <lineage>
        <taxon>Bacteria</taxon>
        <taxon>Pseudomonadati</taxon>
        <taxon>Pseudomonadota</taxon>
        <taxon>Alphaproteobacteria</taxon>
        <taxon>Rhodobacterales</taxon>
        <taxon>Roseobacteraceae</taxon>
        <taxon>Roseovarius</taxon>
    </lineage>
</organism>
<evidence type="ECO:0000313" key="2">
    <source>
        <dbReference type="EMBL" id="KRS12220.1"/>
    </source>
</evidence>
<reference evidence="2 3" key="1">
    <citation type="submission" date="2015-04" db="EMBL/GenBank/DDBJ databases">
        <title>The draft genome sequence of Roseovarius sp.R12b.</title>
        <authorList>
            <person name="Li G."/>
            <person name="Lai Q."/>
            <person name="Shao Z."/>
            <person name="Yan P."/>
        </authorList>
    </citation>
    <scope>NUCLEOTIDE SEQUENCE [LARGE SCALE GENOMIC DNA]</scope>
    <source>
        <strain evidence="2 3">R12B</strain>
    </source>
</reference>
<keyword evidence="3" id="KW-1185">Reference proteome</keyword>
<accession>A0A0T5NTR5</accession>
<evidence type="ECO:0000256" key="1">
    <source>
        <dbReference type="SAM" id="SignalP"/>
    </source>
</evidence>
<dbReference type="PATRIC" id="fig|1641875.4.peg.283"/>
<protein>
    <submittedName>
        <fullName evidence="2">Uncharacterized protein</fullName>
    </submittedName>
</protein>
<comment type="caution">
    <text evidence="2">The sequence shown here is derived from an EMBL/GenBank/DDBJ whole genome shotgun (WGS) entry which is preliminary data.</text>
</comment>
<keyword evidence="1" id="KW-0732">Signal</keyword>
<dbReference type="RefSeq" id="WP_057793802.1">
    <property type="nucleotide sequence ID" value="NZ_LAXJ01000011.1"/>
</dbReference>
<dbReference type="AlphaFoldDB" id="A0A0T5NTR5"/>
<feature type="signal peptide" evidence="1">
    <location>
        <begin position="1"/>
        <end position="20"/>
    </location>
</feature>
<dbReference type="EMBL" id="LAXJ01000011">
    <property type="protein sequence ID" value="KRS12220.1"/>
    <property type="molecule type" value="Genomic_DNA"/>
</dbReference>
<gene>
    <name evidence="2" type="ORF">XM53_12450</name>
</gene>
<name>A0A0T5NTR5_9RHOB</name>
<sequence>MSLACAVSVIVMVAATGAFGEGPASATDRQESGWTARKCSLYEASVRDAITLHGPEGLRMEFLTDNQKFIDDGCAGRAEICPMTDEEWRLADTLLKMTMNEGMASTFVPFGCP</sequence>
<evidence type="ECO:0000313" key="3">
    <source>
        <dbReference type="Proteomes" id="UP000051295"/>
    </source>
</evidence>
<dbReference type="OrthoDB" id="7726273at2"/>
<feature type="chain" id="PRO_5006663890" evidence="1">
    <location>
        <begin position="21"/>
        <end position="113"/>
    </location>
</feature>
<dbReference type="Proteomes" id="UP000051295">
    <property type="component" value="Unassembled WGS sequence"/>
</dbReference>
<proteinExistence type="predicted"/>